<dbReference type="AlphaFoldDB" id="V5IMF9"/>
<proteinExistence type="predicted"/>
<organism evidence="2 3">
    <name type="scientific">Neurospora crassa (strain ATCC 24698 / 74-OR23-1A / CBS 708.71 / DSM 1257 / FGSC 987)</name>
    <dbReference type="NCBI Taxonomy" id="367110"/>
    <lineage>
        <taxon>Eukaryota</taxon>
        <taxon>Fungi</taxon>
        <taxon>Dikarya</taxon>
        <taxon>Ascomycota</taxon>
        <taxon>Pezizomycotina</taxon>
        <taxon>Sordariomycetes</taxon>
        <taxon>Sordariomycetidae</taxon>
        <taxon>Sordariales</taxon>
        <taxon>Sordariaceae</taxon>
        <taxon>Neurospora</taxon>
    </lineage>
</organism>
<name>V5IMF9_NEUCR</name>
<evidence type="ECO:0000313" key="2">
    <source>
        <dbReference type="EMBL" id="ESA42978.1"/>
    </source>
</evidence>
<keyword evidence="3" id="KW-1185">Reference proteome</keyword>
<accession>V5IMF9</accession>
<reference evidence="2 3" key="1">
    <citation type="journal article" date="2003" name="Nature">
        <title>The genome sequence of the filamentous fungus Neurospora crassa.</title>
        <authorList>
            <person name="Galagan J.E."/>
            <person name="Calvo S.E."/>
            <person name="Borkovich K.A."/>
            <person name="Selker E.U."/>
            <person name="Read N.D."/>
            <person name="Jaffe D."/>
            <person name="FitzHugh W."/>
            <person name="Ma L.J."/>
            <person name="Smirnov S."/>
            <person name="Purcell S."/>
            <person name="Rehman B."/>
            <person name="Elkins T."/>
            <person name="Engels R."/>
            <person name="Wang S."/>
            <person name="Nielsen C.B."/>
            <person name="Butler J."/>
            <person name="Endrizzi M."/>
            <person name="Qui D."/>
            <person name="Ianakiev P."/>
            <person name="Bell-Pedersen D."/>
            <person name="Nelson M.A."/>
            <person name="Werner-Washburne M."/>
            <person name="Selitrennikoff C.P."/>
            <person name="Kinsey J.A."/>
            <person name="Braun E.L."/>
            <person name="Zelter A."/>
            <person name="Schulte U."/>
            <person name="Kothe G.O."/>
            <person name="Jedd G."/>
            <person name="Mewes W."/>
            <person name="Staben C."/>
            <person name="Marcotte E."/>
            <person name="Greenberg D."/>
            <person name="Roy A."/>
            <person name="Foley K."/>
            <person name="Naylor J."/>
            <person name="Stange-Thomann N."/>
            <person name="Barrett R."/>
            <person name="Gnerre S."/>
            <person name="Kamal M."/>
            <person name="Kamvysselis M."/>
            <person name="Mauceli E."/>
            <person name="Bielke C."/>
            <person name="Rudd S."/>
            <person name="Frishman D."/>
            <person name="Krystofova S."/>
            <person name="Rasmussen C."/>
            <person name="Metzenberg R.L."/>
            <person name="Perkins D.D."/>
            <person name="Kroken S."/>
            <person name="Cogoni C."/>
            <person name="Macino G."/>
            <person name="Catcheside D."/>
            <person name="Li W."/>
            <person name="Pratt R.J."/>
            <person name="Osmani S.A."/>
            <person name="DeSouza C.P."/>
            <person name="Glass L."/>
            <person name="Orbach M.J."/>
            <person name="Berglund J.A."/>
            <person name="Voelker R."/>
            <person name="Yarden O."/>
            <person name="Plamann M."/>
            <person name="Seiler S."/>
            <person name="Dunlap J."/>
            <person name="Radford A."/>
            <person name="Aramayo R."/>
            <person name="Natvig D.O."/>
            <person name="Alex L.A."/>
            <person name="Mannhaupt G."/>
            <person name="Ebbole D.J."/>
            <person name="Freitag M."/>
            <person name="Paulsen I."/>
            <person name="Sachs M.S."/>
            <person name="Lander E.S."/>
            <person name="Nusbaum C."/>
            <person name="Birren B."/>
        </authorList>
    </citation>
    <scope>NUCLEOTIDE SEQUENCE [LARGE SCALE GENOMIC DNA]</scope>
    <source>
        <strain evidence="3">ATCC 24698 / 74-OR23-1A / CBS 708.71 / DSM 1257 / FGSC 987</strain>
    </source>
</reference>
<dbReference type="RefSeq" id="XP_011394411.1">
    <property type="nucleotide sequence ID" value="XM_011396109.1"/>
</dbReference>
<sequence length="99" mass="11189">MRWLTWSWTRTSHFFPFSKRELLATRPPPRSDSPGSVLASSQSFILIQSINNRSFGHLVRSLAKSQGIKMSEPGQHEMPLPTGPNKPGGVRYQRGILRT</sequence>
<dbReference type="InParanoid" id="V5IMF9"/>
<protein>
    <submittedName>
        <fullName evidence="2">Uncharacterized protein</fullName>
    </submittedName>
</protein>
<evidence type="ECO:0000256" key="1">
    <source>
        <dbReference type="SAM" id="MobiDB-lite"/>
    </source>
</evidence>
<dbReference type="KEGG" id="ncr:NCU16825"/>
<feature type="region of interest" description="Disordered" evidence="1">
    <location>
        <begin position="67"/>
        <end position="99"/>
    </location>
</feature>
<dbReference type="GeneID" id="23569676"/>
<gene>
    <name evidence="2" type="ORF">NCU16825</name>
</gene>
<dbReference type="VEuPathDB" id="FungiDB:NCU16825"/>
<dbReference type="Proteomes" id="UP000001805">
    <property type="component" value="Chromosome 4, Linkage Group IV"/>
</dbReference>
<evidence type="ECO:0000313" key="3">
    <source>
        <dbReference type="Proteomes" id="UP000001805"/>
    </source>
</evidence>
<dbReference type="EMBL" id="CM002239">
    <property type="protein sequence ID" value="ESA42978.1"/>
    <property type="molecule type" value="Genomic_DNA"/>
</dbReference>